<evidence type="ECO:0000313" key="10">
    <source>
        <dbReference type="EMBL" id="MFC6239220.1"/>
    </source>
</evidence>
<dbReference type="InterPro" id="IPR001360">
    <property type="entry name" value="Glyco_hydro_1"/>
</dbReference>
<keyword evidence="4 9" id="KW-0378">Hydrolase</keyword>
<evidence type="ECO:0000256" key="9">
    <source>
        <dbReference type="RuleBase" id="RU361175"/>
    </source>
</evidence>
<dbReference type="PANTHER" id="PTHR10353">
    <property type="entry name" value="GLYCOSYL HYDROLASE"/>
    <property type="match status" value="1"/>
</dbReference>
<dbReference type="InterPro" id="IPR017736">
    <property type="entry name" value="Glyco_hydro_1_beta-glucosidase"/>
</dbReference>
<evidence type="ECO:0000256" key="5">
    <source>
        <dbReference type="ARBA" id="ARBA00023001"/>
    </source>
</evidence>
<comment type="catalytic activity">
    <reaction evidence="1 9">
        <text>Hydrolysis of terminal, non-reducing beta-D-glucosyl residues with release of beta-D-glucose.</text>
        <dbReference type="EC" id="3.2.1.21"/>
    </reaction>
</comment>
<dbReference type="PRINTS" id="PR00131">
    <property type="entry name" value="GLHYDRLASE1"/>
</dbReference>
<dbReference type="Gene3D" id="3.20.20.80">
    <property type="entry name" value="Glycosidases"/>
    <property type="match status" value="1"/>
</dbReference>
<dbReference type="RefSeq" id="WP_386768099.1">
    <property type="nucleotide sequence ID" value="NZ_JBHSTI010000008.1"/>
</dbReference>
<dbReference type="EC" id="3.2.1.21" evidence="3 9"/>
<dbReference type="PROSITE" id="PS00653">
    <property type="entry name" value="GLYCOSYL_HYDROL_F1_2"/>
    <property type="match status" value="1"/>
</dbReference>
<gene>
    <name evidence="10" type="ORF">ACFQGU_15175</name>
</gene>
<name>A0ABW1T567_9ACTN</name>
<keyword evidence="11" id="KW-1185">Reference proteome</keyword>
<evidence type="ECO:0000256" key="1">
    <source>
        <dbReference type="ARBA" id="ARBA00000448"/>
    </source>
</evidence>
<dbReference type="Pfam" id="PF00232">
    <property type="entry name" value="Glyco_hydro_1"/>
    <property type="match status" value="1"/>
</dbReference>
<keyword evidence="6" id="KW-0119">Carbohydrate metabolism</keyword>
<dbReference type="SUPFAM" id="SSF51445">
    <property type="entry name" value="(Trans)glycosidases"/>
    <property type="match status" value="1"/>
</dbReference>
<evidence type="ECO:0000256" key="2">
    <source>
        <dbReference type="ARBA" id="ARBA00010838"/>
    </source>
</evidence>
<evidence type="ECO:0000256" key="6">
    <source>
        <dbReference type="ARBA" id="ARBA00023277"/>
    </source>
</evidence>
<organism evidence="10 11">
    <name type="scientific">Longivirga aurantiaca</name>
    <dbReference type="NCBI Taxonomy" id="1837743"/>
    <lineage>
        <taxon>Bacteria</taxon>
        <taxon>Bacillati</taxon>
        <taxon>Actinomycetota</taxon>
        <taxon>Actinomycetes</taxon>
        <taxon>Sporichthyales</taxon>
        <taxon>Sporichthyaceae</taxon>
        <taxon>Longivirga</taxon>
    </lineage>
</organism>
<dbReference type="NCBIfam" id="TIGR03356">
    <property type="entry name" value="BGL"/>
    <property type="match status" value="1"/>
</dbReference>
<keyword evidence="8" id="KW-0624">Polysaccharide degradation</keyword>
<comment type="similarity">
    <text evidence="2 9">Belongs to the glycosyl hydrolase 1 family.</text>
</comment>
<accession>A0ABW1T567</accession>
<evidence type="ECO:0000313" key="11">
    <source>
        <dbReference type="Proteomes" id="UP001596138"/>
    </source>
</evidence>
<evidence type="ECO:0000256" key="8">
    <source>
        <dbReference type="ARBA" id="ARBA00023326"/>
    </source>
</evidence>
<reference evidence="11" key="1">
    <citation type="journal article" date="2019" name="Int. J. Syst. Evol. Microbiol.">
        <title>The Global Catalogue of Microorganisms (GCM) 10K type strain sequencing project: providing services to taxonomists for standard genome sequencing and annotation.</title>
        <authorList>
            <consortium name="The Broad Institute Genomics Platform"/>
            <consortium name="The Broad Institute Genome Sequencing Center for Infectious Disease"/>
            <person name="Wu L."/>
            <person name="Ma J."/>
        </authorList>
    </citation>
    <scope>NUCLEOTIDE SEQUENCE [LARGE SCALE GENOMIC DNA]</scope>
    <source>
        <strain evidence="11">CGMCC 4.7317</strain>
    </source>
</reference>
<evidence type="ECO:0000256" key="3">
    <source>
        <dbReference type="ARBA" id="ARBA00012744"/>
    </source>
</evidence>
<evidence type="ECO:0000256" key="7">
    <source>
        <dbReference type="ARBA" id="ARBA00023295"/>
    </source>
</evidence>
<dbReference type="EMBL" id="JBHSTI010000008">
    <property type="protein sequence ID" value="MFC6239220.1"/>
    <property type="molecule type" value="Genomic_DNA"/>
</dbReference>
<dbReference type="InterPro" id="IPR017853">
    <property type="entry name" value="GH"/>
</dbReference>
<dbReference type="Proteomes" id="UP001596138">
    <property type="component" value="Unassembled WGS sequence"/>
</dbReference>
<evidence type="ECO:0000256" key="4">
    <source>
        <dbReference type="ARBA" id="ARBA00022801"/>
    </source>
</evidence>
<proteinExistence type="inferred from homology"/>
<keyword evidence="7 9" id="KW-0326">Glycosidase</keyword>
<sequence length="464" mass="51199">MTTLWSPGEPGTLSDGRTRDRFGAGFLWGTATASYQIEGSPDADGKGPSIWDTFAHTPGKILDGSTGDVACDHYRRMPDDVALMAGLGVNAYRFSISWPRIEPEDGAVEMRGVAFYDRLVDELLAHGIAPVVTLYHWDLPQWAEDLGGWLERDTAQRFADHAEWMVENLGDRVHTWITLNEPVVASTFGYGFGTHAPGKVLMFDSFTATHHLLLGHGLAVQAMRAAADGDLRIGITHNLSPVHPETDSDADRAAAASLDAIQNRIYMDSVLLGEYPDPEVVGIPVDRSCVSHGDLAVIAEPIDVLGINYYNPTLVSAPAEGNPLPFELKQFPSEDVTDMGWPVVPDGLREVLVQQQERYGDALPPVMVTENGVAYPDTLEDGDVPRVDDPRRVQYLREHIAAVGRAADEGVDVQGYFVWSFLDNFEWAEGYRPRFGLVYTDYATQRRVPKTSYTWFQSFLGGRS</sequence>
<dbReference type="InterPro" id="IPR033132">
    <property type="entry name" value="GH_1_N_CS"/>
</dbReference>
<protein>
    <recommendedName>
        <fullName evidence="3 9">Beta-glucosidase</fullName>
        <ecNumber evidence="3 9">3.2.1.21</ecNumber>
    </recommendedName>
</protein>
<dbReference type="GO" id="GO:0008422">
    <property type="term" value="F:beta-glucosidase activity"/>
    <property type="evidence" value="ECO:0007669"/>
    <property type="project" value="UniProtKB-EC"/>
</dbReference>
<dbReference type="PANTHER" id="PTHR10353:SF36">
    <property type="entry name" value="LP05116P"/>
    <property type="match status" value="1"/>
</dbReference>
<comment type="caution">
    <text evidence="10">The sequence shown here is derived from an EMBL/GenBank/DDBJ whole genome shotgun (WGS) entry which is preliminary data.</text>
</comment>
<keyword evidence="5" id="KW-0136">Cellulose degradation</keyword>